<sequence length="217" mass="23684">MRQLRTSIPFAFLAALLFPANASAQILERDDHLRIGAHLGLGFGGEYDASTSSEAGTLELDDDLDPSVGFGFRIEQPFLDFFSVGGLFEAMSYEPDANGAEREWAFHFDLLVRIRAMFEVIRGQLFLEPYAAMPIGFTLGVLTVPGDDDDSAWPGWNIGALAGLTVITAARIGGFIELGWRHLDVFNGDDLPVVGDVDYAVTVNELALNLGAMFMFQ</sequence>
<accession>A0A0F6W1U9</accession>
<dbReference type="EMBL" id="CP011125">
    <property type="protein sequence ID" value="AKF05121.1"/>
    <property type="molecule type" value="Genomic_DNA"/>
</dbReference>
<name>A0A0F6W1U9_9BACT</name>
<proteinExistence type="predicted"/>
<evidence type="ECO:0008006" key="4">
    <source>
        <dbReference type="Google" id="ProtNLM"/>
    </source>
</evidence>
<dbReference type="AlphaFoldDB" id="A0A0F6W1U9"/>
<feature type="signal peptide" evidence="1">
    <location>
        <begin position="1"/>
        <end position="24"/>
    </location>
</feature>
<feature type="chain" id="PRO_5002511662" description="Outer membrane protein beta-barrel domain-containing protein" evidence="1">
    <location>
        <begin position="25"/>
        <end position="217"/>
    </location>
</feature>
<protein>
    <recommendedName>
        <fullName evidence="4">Outer membrane protein beta-barrel domain-containing protein</fullName>
    </recommendedName>
</protein>
<dbReference type="RefSeq" id="WP_053232392.1">
    <property type="nucleotide sequence ID" value="NZ_CP011125.1"/>
</dbReference>
<dbReference type="Proteomes" id="UP000034883">
    <property type="component" value="Chromosome"/>
</dbReference>
<evidence type="ECO:0000256" key="1">
    <source>
        <dbReference type="SAM" id="SignalP"/>
    </source>
</evidence>
<keyword evidence="3" id="KW-1185">Reference proteome</keyword>
<evidence type="ECO:0000313" key="3">
    <source>
        <dbReference type="Proteomes" id="UP000034883"/>
    </source>
</evidence>
<gene>
    <name evidence="2" type="ORF">DB32_002270</name>
</gene>
<evidence type="ECO:0000313" key="2">
    <source>
        <dbReference type="EMBL" id="AKF05121.1"/>
    </source>
</evidence>
<dbReference type="STRING" id="927083.DB32_002270"/>
<keyword evidence="1" id="KW-0732">Signal</keyword>
<reference evidence="2 3" key="1">
    <citation type="submission" date="2015-03" db="EMBL/GenBank/DDBJ databases">
        <title>Genome assembly of Sandaracinus amylolyticus DSM 53668.</title>
        <authorList>
            <person name="Sharma G."/>
            <person name="Subramanian S."/>
        </authorList>
    </citation>
    <scope>NUCLEOTIDE SEQUENCE [LARGE SCALE GENOMIC DNA]</scope>
    <source>
        <strain evidence="2 3">DSM 53668</strain>
    </source>
</reference>
<organism evidence="2 3">
    <name type="scientific">Sandaracinus amylolyticus</name>
    <dbReference type="NCBI Taxonomy" id="927083"/>
    <lineage>
        <taxon>Bacteria</taxon>
        <taxon>Pseudomonadati</taxon>
        <taxon>Myxococcota</taxon>
        <taxon>Polyangia</taxon>
        <taxon>Polyangiales</taxon>
        <taxon>Sandaracinaceae</taxon>
        <taxon>Sandaracinus</taxon>
    </lineage>
</organism>
<dbReference type="KEGG" id="samy:DB32_002270"/>